<gene>
    <name evidence="1" type="ORF">ENP47_00825</name>
</gene>
<organism evidence="1">
    <name type="scientific">Thermomicrobium roseum</name>
    <dbReference type="NCBI Taxonomy" id="500"/>
    <lineage>
        <taxon>Bacteria</taxon>
        <taxon>Pseudomonadati</taxon>
        <taxon>Thermomicrobiota</taxon>
        <taxon>Thermomicrobia</taxon>
        <taxon>Thermomicrobiales</taxon>
        <taxon>Thermomicrobiaceae</taxon>
        <taxon>Thermomicrobium</taxon>
    </lineage>
</organism>
<protein>
    <submittedName>
        <fullName evidence="1">HAD-IIA family hydrolase</fullName>
    </submittedName>
</protein>
<dbReference type="PANTHER" id="PTHR19288:SF46">
    <property type="entry name" value="HALOACID DEHALOGENASE-LIKE HYDROLASE DOMAIN-CONTAINING PROTEIN 2"/>
    <property type="match status" value="1"/>
</dbReference>
<proteinExistence type="predicted"/>
<reference evidence="1" key="1">
    <citation type="journal article" date="2020" name="mSystems">
        <title>Genome- and Community-Level Interaction Insights into Carbon Utilization and Element Cycling Functions of Hydrothermarchaeota in Hydrothermal Sediment.</title>
        <authorList>
            <person name="Zhou Z."/>
            <person name="Liu Y."/>
            <person name="Xu W."/>
            <person name="Pan J."/>
            <person name="Luo Z.H."/>
            <person name="Li M."/>
        </authorList>
    </citation>
    <scope>NUCLEOTIDE SEQUENCE [LARGE SCALE GENOMIC DNA]</scope>
    <source>
        <strain evidence="1">SpSt-222</strain>
    </source>
</reference>
<dbReference type="InterPro" id="IPR036412">
    <property type="entry name" value="HAD-like_sf"/>
</dbReference>
<dbReference type="EMBL" id="DSJL01000001">
    <property type="protein sequence ID" value="HEF64148.1"/>
    <property type="molecule type" value="Genomic_DNA"/>
</dbReference>
<dbReference type="InterPro" id="IPR023214">
    <property type="entry name" value="HAD_sf"/>
</dbReference>
<comment type="caution">
    <text evidence="1">The sequence shown here is derived from an EMBL/GenBank/DDBJ whole genome shotgun (WGS) entry which is preliminary data.</text>
</comment>
<evidence type="ECO:0000313" key="1">
    <source>
        <dbReference type="EMBL" id="HEF64148.1"/>
    </source>
</evidence>
<dbReference type="GO" id="GO:0005737">
    <property type="term" value="C:cytoplasm"/>
    <property type="evidence" value="ECO:0007669"/>
    <property type="project" value="TreeGrafter"/>
</dbReference>
<dbReference type="SUPFAM" id="SSF56784">
    <property type="entry name" value="HAD-like"/>
    <property type="match status" value="1"/>
</dbReference>
<dbReference type="InterPro" id="IPR006357">
    <property type="entry name" value="HAD-SF_hydro_IIA"/>
</dbReference>
<dbReference type="AlphaFoldDB" id="A0A7C1G5Y9"/>
<keyword evidence="1" id="KW-0378">Hydrolase</keyword>
<dbReference type="NCBIfam" id="TIGR01460">
    <property type="entry name" value="HAD-SF-IIA"/>
    <property type="match status" value="1"/>
</dbReference>
<dbReference type="Gene3D" id="3.40.50.1000">
    <property type="entry name" value="HAD superfamily/HAD-like"/>
    <property type="match status" value="2"/>
</dbReference>
<dbReference type="Pfam" id="PF13242">
    <property type="entry name" value="Hydrolase_like"/>
    <property type="match status" value="1"/>
</dbReference>
<name>A0A7C1G5Y9_THERO</name>
<dbReference type="Pfam" id="PF13344">
    <property type="entry name" value="Hydrolase_6"/>
    <property type="match status" value="1"/>
</dbReference>
<sequence>MSQERRLPGNADNHPGVIALHERPLVLDVDGTLILADSEQWNEPRPLLGAAEFLTALREMGRPFLLLTNGTARTPDDYVERLQAAGLDVRPGELLTPAVVAAELLVHHYPGEPVFVLGDNGTRQPLAARGIRLLDRSEATAARIVFVGWAPALTYEDLTAAARAIWQGAEFWTAVTARALAAQGGRAPAMGGAIMAAVAHVTATQPRLIGKPAPEALEVAARSLRTPLHELVMIGDDLEIDVSMARRAGCSAILVRTGTDRDAPADAADLSVENLSELLSLIKGNRRHYS</sequence>
<accession>A0A7C1G5Y9</accession>
<dbReference type="PANTHER" id="PTHR19288">
    <property type="entry name" value="4-NITROPHENYLPHOSPHATASE-RELATED"/>
    <property type="match status" value="1"/>
</dbReference>
<dbReference type="GO" id="GO:0016791">
    <property type="term" value="F:phosphatase activity"/>
    <property type="evidence" value="ECO:0007669"/>
    <property type="project" value="TreeGrafter"/>
</dbReference>